<organism evidence="1 2">
    <name type="scientific">Entomophthora muscae</name>
    <dbReference type="NCBI Taxonomy" id="34485"/>
    <lineage>
        <taxon>Eukaryota</taxon>
        <taxon>Fungi</taxon>
        <taxon>Fungi incertae sedis</taxon>
        <taxon>Zoopagomycota</taxon>
        <taxon>Entomophthoromycotina</taxon>
        <taxon>Entomophthoromycetes</taxon>
        <taxon>Entomophthorales</taxon>
        <taxon>Entomophthoraceae</taxon>
        <taxon>Entomophthora</taxon>
    </lineage>
</organism>
<comment type="caution">
    <text evidence="1">The sequence shown here is derived from an EMBL/GenBank/DDBJ whole genome shotgun (WGS) entry which is preliminary data.</text>
</comment>
<reference evidence="1" key="1">
    <citation type="submission" date="2022-04" db="EMBL/GenBank/DDBJ databases">
        <title>Genome of the entomopathogenic fungus Entomophthora muscae.</title>
        <authorList>
            <person name="Elya C."/>
            <person name="Lovett B.R."/>
            <person name="Lee E."/>
            <person name="Macias A.M."/>
            <person name="Hajek A.E."/>
            <person name="De Bivort B.L."/>
            <person name="Kasson M.T."/>
            <person name="De Fine Licht H.H."/>
            <person name="Stajich J.E."/>
        </authorList>
    </citation>
    <scope>NUCLEOTIDE SEQUENCE</scope>
    <source>
        <strain evidence="1">Berkeley</strain>
    </source>
</reference>
<dbReference type="Proteomes" id="UP001165960">
    <property type="component" value="Unassembled WGS sequence"/>
</dbReference>
<sequence length="295" mass="33238">MFGYTYDELSSMWVVGVLIVVSIAGIVVNSLLLHILTKMSEKSTSFVMIWSVGIADLLLCQFTLLVCITRPILGYPKSYHSSFYCPVLSSLTFFFSSMSGILMAFLAMERYRVICHQQGLPRRIIWTLFSAIALTFGILLTGNSINGGFAPDPSFIFCMPMGTEWSLWANYAFNILINIPILILAVCYISIFAKCYRANVPDHAEQITRKAAIRSLLFLAIYFLCYLPKVSTTLIGIYFGLGSPPRFLYMLAPISMTTLAIINPILVLVLHRHVKGKAKEFIYRKKSNSILLVRY</sequence>
<proteinExistence type="predicted"/>
<accession>A0ACC2SWU9</accession>
<evidence type="ECO:0000313" key="1">
    <source>
        <dbReference type="EMBL" id="KAJ9066813.1"/>
    </source>
</evidence>
<keyword evidence="2" id="KW-1185">Reference proteome</keyword>
<dbReference type="EMBL" id="QTSX02004276">
    <property type="protein sequence ID" value="KAJ9066813.1"/>
    <property type="molecule type" value="Genomic_DNA"/>
</dbReference>
<evidence type="ECO:0000313" key="2">
    <source>
        <dbReference type="Proteomes" id="UP001165960"/>
    </source>
</evidence>
<gene>
    <name evidence="1" type="ORF">DSO57_1005776</name>
</gene>
<name>A0ACC2SWU9_9FUNG</name>
<protein>
    <submittedName>
        <fullName evidence="1">Uncharacterized protein</fullName>
    </submittedName>
</protein>